<comment type="caution">
    <text evidence="2">The sequence shown here is derived from an EMBL/GenBank/DDBJ whole genome shotgun (WGS) entry which is preliminary data.</text>
</comment>
<accession>A0ABT4FU06</accession>
<gene>
    <name evidence="2" type="ORF">M5W83_10875</name>
</gene>
<name>A0ABT4FU06_PANTH</name>
<evidence type="ECO:0000313" key="3">
    <source>
        <dbReference type="Proteomes" id="UP001209276"/>
    </source>
</evidence>
<dbReference type="RefSeq" id="WP_244194374.1">
    <property type="nucleotide sequence ID" value="NZ_CABMNB010000047.1"/>
</dbReference>
<proteinExistence type="predicted"/>
<organism evidence="2 3">
    <name type="scientific">Paenibacillus thiaminolyticus</name>
    <name type="common">Bacillus thiaminolyticus</name>
    <dbReference type="NCBI Taxonomy" id="49283"/>
    <lineage>
        <taxon>Bacteria</taxon>
        <taxon>Bacillati</taxon>
        <taxon>Bacillota</taxon>
        <taxon>Bacilli</taxon>
        <taxon>Bacillales</taxon>
        <taxon>Paenibacillaceae</taxon>
        <taxon>Paenibacillus</taxon>
    </lineage>
</organism>
<reference evidence="2 3" key="1">
    <citation type="submission" date="2022-05" db="EMBL/GenBank/DDBJ databases">
        <title>Genome Sequencing of Bee-Associated Microbes.</title>
        <authorList>
            <person name="Dunlap C."/>
        </authorList>
    </citation>
    <scope>NUCLEOTIDE SEQUENCE [LARGE SCALE GENOMIC DNA]</scope>
    <source>
        <strain evidence="2 3">NRRL B-14613</strain>
    </source>
</reference>
<dbReference type="Proteomes" id="UP001209276">
    <property type="component" value="Unassembled WGS sequence"/>
</dbReference>
<protein>
    <submittedName>
        <fullName evidence="2">Pilus assembly protein</fullName>
    </submittedName>
</protein>
<keyword evidence="1" id="KW-0472">Membrane</keyword>
<evidence type="ECO:0000313" key="2">
    <source>
        <dbReference type="EMBL" id="MCY9607652.1"/>
    </source>
</evidence>
<keyword evidence="1" id="KW-0812">Transmembrane</keyword>
<sequence>MPYRSLFGDWRGSITVEAALLLPMVLLVFMFFVFMIQAAVIATSLQSAAMNAVKQVSAHLYPVSLLAVQSVSADGDRSGEPGKWLPPAQRMKMTVQEFGRSFGSALPKPVSEWVQDGTEWAARQAEAAGEWGQARLAETVVKPMLVRYGVQGVLREERLRVTHMKLPDLDKKIDPYFAIEVAYDLPMRVPFLNTTLTLSARAVERVWVGDGPAPSDSGTNSSSKPAPALVELTPEPLLPGRKARLIAKAEPNERVELVVFYKSGKSQAKHVGWATADADGLVTWEWHVSGNTTTGTWRLAVKTEDGRSAERAFEVK</sequence>
<dbReference type="EMBL" id="JAMDMM010000021">
    <property type="protein sequence ID" value="MCY9607652.1"/>
    <property type="molecule type" value="Genomic_DNA"/>
</dbReference>
<keyword evidence="3" id="KW-1185">Reference proteome</keyword>
<dbReference type="GeneID" id="76996586"/>
<keyword evidence="1" id="KW-1133">Transmembrane helix</keyword>
<feature type="transmembrane region" description="Helical" evidence="1">
    <location>
        <begin position="20"/>
        <end position="45"/>
    </location>
</feature>
<evidence type="ECO:0000256" key="1">
    <source>
        <dbReference type="SAM" id="Phobius"/>
    </source>
</evidence>